<dbReference type="InterPro" id="IPR002401">
    <property type="entry name" value="Cyt_P450_E_grp-I"/>
</dbReference>
<sequence length="1394" mass="155928">MEAITAVLGLEWIDSRSILIFLFVFLLLSDYLVNRRPKNFPPGPHSLPFIGDLHRINPSRLHLQLTEFAEKYGNVFSLHLFGERAVILNGHKQVKEALIQKGDDFVDRPSVPLFEQFYSNKGIVVSNGYPWKQQRRFALHTLRNFGLGKKTMEKYIQEECHYLSEAFAELKGKPFNAQALINNAVSNIICCLVFGERYEYSDKQYQQILKDINDVMILQGGFSAQLFNSFPWLMKKLPGPHQEILSLLSKLIDYAKVKIAEHKENLDPSSPKDYIDSFLIEMGQNEGQDSSFDISNLCMCTLDLFIAGTETTTTTLHWGLLYMIYYPDIQEKVQAEIDAVVGSSRQPSMADKENMPYTEAVIHEIQRMGNILPLGVLRMASKDTTLDKYTIPKGTMIIPTLNSVLHDESMWETPHSFNPKHFLDKDGKFRKREAFSPFGGGPSSEKDTVLSQNSLEHDVLQSSQTFLADRGLVRADRIRKDGRPDDLQMLSVFQFKRDEMNHLAAIWGCIIFLTFSSKNFPLLCVDCGSFIAHGYLTVEPAPLFLLGSNLSVYCHIHECSKWGSKMSLELRFKTVTIYNLSQRINCTTALFNVPSVLIPRSSAVCKMKTDQKSNWIVVNGLDLQAGLPPDKPANITCETTRSSQSIRCSWQRGRETHLPRSYKISIRENGKNLSQHIQDGEIIHILRTMLDENTKYQLSVEASNHFGASRSDPFILCVRDVVIPETPDIIAMEFRNISVKAVLRWKTPESAAHLRPHVRFRTNNRDFWVETKGEIKESLVIVDDLKPLTEYQFQMRVCDSASEHTTDDTPSFSVKPRCSRWSSSFKKTSPGKGPSQQLQVWRILEGDDKNSLRNITVLWKPPSPGDYNGEILHYKVLIKDFHEKICAAASNMCSVLVPEEVQALSISAVTPYGTSPPAEVEIRQSGVSGPSLQDLIPAADGSSVLVSWSSPTEGELLYYMIEWSSFPAAYLQWKKLDKNQTNTLITGLTAGVRFNVSLYAATSRGISSPSSSLVYSREEKPTSGPIPYVLVHEARRLLIQWNELPIDQQRGFIINYTIYLQKQGSRGKQQSVTVSGSGPRQMWLDCPEGTLALQMTATNSAGEGLQGPRIWSQPAAPAVGLVVVIVFSAAIFFTAIANLMCCSCVRKRIKQKFLSWGPAWLVVNLPKPGHSNAIRLLKNDSSDPVLSSTNDSDPPLSPITVISQERDEVYPTIHVDLSQIGSGPCTSMSETGALLAEHAGYKPQIATLDPGEEEEIDEEEEQEDAAENPDKDPFSSSCGDLLSGLLSSVEVEYSDTFQGLTLGSIAGFLWPKSVETNILSSIFLQGKRTTADCVEADSASVDMRQDSDIRTSHIADMNLSWCAGEMKLDSGYFPQVTAVSGSQVTAEQQQKQRE</sequence>
<keyword evidence="8 10" id="KW-0472">Membrane</keyword>
<dbReference type="InterPro" id="IPR050182">
    <property type="entry name" value="Cytochrome_P450_fam2"/>
</dbReference>
<evidence type="ECO:0000256" key="5">
    <source>
        <dbReference type="ARBA" id="ARBA00023002"/>
    </source>
</evidence>
<feature type="transmembrane region" description="Helical" evidence="10">
    <location>
        <begin position="1118"/>
        <end position="1145"/>
    </location>
</feature>
<dbReference type="GO" id="GO:0020037">
    <property type="term" value="F:heme binding"/>
    <property type="evidence" value="ECO:0007669"/>
    <property type="project" value="InterPro"/>
</dbReference>
<proteinExistence type="inferred from homology"/>
<feature type="compositionally biased region" description="Acidic residues" evidence="9">
    <location>
        <begin position="1250"/>
        <end position="1267"/>
    </location>
</feature>
<comment type="cofactor">
    <cofactor evidence="1">
        <name>heme</name>
        <dbReference type="ChEBI" id="CHEBI:30413"/>
    </cofactor>
</comment>
<keyword evidence="6" id="KW-0408">Iron</keyword>
<dbReference type="FunFam" id="1.10.630.10:FF:000004">
    <property type="entry name" value="cytochrome P450 2D15 isoform X1"/>
    <property type="match status" value="1"/>
</dbReference>
<dbReference type="PRINTS" id="PR00385">
    <property type="entry name" value="P450"/>
</dbReference>
<dbReference type="GO" id="GO:0005737">
    <property type="term" value="C:cytoplasm"/>
    <property type="evidence" value="ECO:0007669"/>
    <property type="project" value="TreeGrafter"/>
</dbReference>
<organism evidence="12 13">
    <name type="scientific">Oryzias melastigma</name>
    <name type="common">Marine medaka</name>
    <dbReference type="NCBI Taxonomy" id="30732"/>
    <lineage>
        <taxon>Eukaryota</taxon>
        <taxon>Metazoa</taxon>
        <taxon>Chordata</taxon>
        <taxon>Craniata</taxon>
        <taxon>Vertebrata</taxon>
        <taxon>Euteleostomi</taxon>
        <taxon>Actinopterygii</taxon>
        <taxon>Neopterygii</taxon>
        <taxon>Teleostei</taxon>
        <taxon>Neoteleostei</taxon>
        <taxon>Acanthomorphata</taxon>
        <taxon>Ovalentaria</taxon>
        <taxon>Atherinomorphae</taxon>
        <taxon>Beloniformes</taxon>
        <taxon>Adrianichthyidae</taxon>
        <taxon>Oryziinae</taxon>
        <taxon>Oryzias</taxon>
    </lineage>
</organism>
<comment type="subcellular location">
    <subcellularLocation>
        <location evidence="2">Membrane</location>
    </subcellularLocation>
</comment>
<feature type="region of interest" description="Disordered" evidence="9">
    <location>
        <begin position="1250"/>
        <end position="1275"/>
    </location>
</feature>
<accession>A0A834CES8</accession>
<comment type="caution">
    <text evidence="12">The sequence shown here is derived from an EMBL/GenBank/DDBJ whole genome shotgun (WGS) entry which is preliminary data.</text>
</comment>
<dbReference type="InterPro" id="IPR013783">
    <property type="entry name" value="Ig-like_fold"/>
</dbReference>
<evidence type="ECO:0000256" key="1">
    <source>
        <dbReference type="ARBA" id="ARBA00001971"/>
    </source>
</evidence>
<keyword evidence="10" id="KW-0812">Transmembrane</keyword>
<evidence type="ECO:0000313" key="12">
    <source>
        <dbReference type="EMBL" id="KAF6727909.1"/>
    </source>
</evidence>
<dbReference type="Pfam" id="PF00067">
    <property type="entry name" value="p450"/>
    <property type="match status" value="1"/>
</dbReference>
<dbReference type="Gene3D" id="1.10.630.10">
    <property type="entry name" value="Cytochrome P450"/>
    <property type="match status" value="1"/>
</dbReference>
<evidence type="ECO:0000256" key="3">
    <source>
        <dbReference type="ARBA" id="ARBA00010617"/>
    </source>
</evidence>
<comment type="similarity">
    <text evidence="3">Belongs to the cytochrome P450 family.</text>
</comment>
<dbReference type="Pfam" id="PF00041">
    <property type="entry name" value="fn3"/>
    <property type="match status" value="1"/>
</dbReference>
<name>A0A834CES8_ORYME</name>
<dbReference type="SUPFAM" id="SSF49265">
    <property type="entry name" value="Fibronectin type III"/>
    <property type="match status" value="4"/>
</dbReference>
<evidence type="ECO:0000256" key="8">
    <source>
        <dbReference type="ARBA" id="ARBA00023136"/>
    </source>
</evidence>
<dbReference type="PROSITE" id="PS50853">
    <property type="entry name" value="FN3"/>
    <property type="match status" value="2"/>
</dbReference>
<dbReference type="GO" id="GO:0016712">
    <property type="term" value="F:oxidoreductase activity, acting on paired donors, with incorporation or reduction of molecular oxygen, reduced flavin or flavoprotein as one donor, and incorporation of one atom of oxygen"/>
    <property type="evidence" value="ECO:0007669"/>
    <property type="project" value="InterPro"/>
</dbReference>
<dbReference type="PRINTS" id="PR00463">
    <property type="entry name" value="EP450I"/>
</dbReference>
<feature type="domain" description="Fibronectin type-III" evidence="11">
    <location>
        <begin position="631"/>
        <end position="726"/>
    </location>
</feature>
<dbReference type="PANTHER" id="PTHR24300:SF301">
    <property type="entry name" value="CYP2J25 PROTEIN-RELATED"/>
    <property type="match status" value="1"/>
</dbReference>
<evidence type="ECO:0000256" key="4">
    <source>
        <dbReference type="ARBA" id="ARBA00022723"/>
    </source>
</evidence>
<evidence type="ECO:0000256" key="10">
    <source>
        <dbReference type="SAM" id="Phobius"/>
    </source>
</evidence>
<dbReference type="Proteomes" id="UP000646548">
    <property type="component" value="Unassembled WGS sequence"/>
</dbReference>
<gene>
    <name evidence="12" type="ORF">FQA47_019544</name>
</gene>
<dbReference type="SUPFAM" id="SSF48264">
    <property type="entry name" value="Cytochrome P450"/>
    <property type="match status" value="1"/>
</dbReference>
<evidence type="ECO:0000313" key="13">
    <source>
        <dbReference type="Proteomes" id="UP000646548"/>
    </source>
</evidence>
<keyword evidence="10" id="KW-1133">Transmembrane helix</keyword>
<keyword evidence="4" id="KW-0479">Metal-binding</keyword>
<dbReference type="InterPro" id="IPR036116">
    <property type="entry name" value="FN3_sf"/>
</dbReference>
<dbReference type="GO" id="GO:0006805">
    <property type="term" value="P:xenobiotic metabolic process"/>
    <property type="evidence" value="ECO:0007669"/>
    <property type="project" value="TreeGrafter"/>
</dbReference>
<dbReference type="GO" id="GO:0005506">
    <property type="term" value="F:iron ion binding"/>
    <property type="evidence" value="ECO:0007669"/>
    <property type="project" value="InterPro"/>
</dbReference>
<evidence type="ECO:0000259" key="11">
    <source>
        <dbReference type="PROSITE" id="PS50853"/>
    </source>
</evidence>
<evidence type="ECO:0000256" key="6">
    <source>
        <dbReference type="ARBA" id="ARBA00023004"/>
    </source>
</evidence>
<dbReference type="SMART" id="SM00060">
    <property type="entry name" value="FN3"/>
    <property type="match status" value="3"/>
</dbReference>
<dbReference type="InterPro" id="IPR036396">
    <property type="entry name" value="Cyt_P450_sf"/>
</dbReference>
<keyword evidence="7" id="KW-0503">Monooxygenase</keyword>
<keyword evidence="5" id="KW-0560">Oxidoreductase</keyword>
<dbReference type="InterPro" id="IPR001128">
    <property type="entry name" value="Cyt_P450"/>
</dbReference>
<reference evidence="12" key="1">
    <citation type="journal article" name="BMC Genomics">
        <title>Long-read sequencing and de novo genome assembly of marine medaka (Oryzias melastigma).</title>
        <authorList>
            <person name="Liang P."/>
            <person name="Saqib H.S.A."/>
            <person name="Ni X."/>
            <person name="Shen Y."/>
        </authorList>
    </citation>
    <scope>NUCLEOTIDE SEQUENCE</scope>
    <source>
        <strain evidence="12">Bigg-433</strain>
    </source>
</reference>
<protein>
    <submittedName>
        <fullName evidence="12">Cytochrome P450 2J2</fullName>
    </submittedName>
</protein>
<evidence type="ECO:0000256" key="2">
    <source>
        <dbReference type="ARBA" id="ARBA00004370"/>
    </source>
</evidence>
<dbReference type="InterPro" id="IPR003961">
    <property type="entry name" value="FN3_dom"/>
</dbReference>
<dbReference type="EMBL" id="WKFB01000296">
    <property type="protein sequence ID" value="KAF6727909.1"/>
    <property type="molecule type" value="Genomic_DNA"/>
</dbReference>
<evidence type="ECO:0000256" key="9">
    <source>
        <dbReference type="SAM" id="MobiDB-lite"/>
    </source>
</evidence>
<feature type="domain" description="Fibronectin type-III" evidence="11">
    <location>
        <begin position="929"/>
        <end position="1022"/>
    </location>
</feature>
<dbReference type="PANTHER" id="PTHR24300">
    <property type="entry name" value="CYTOCHROME P450 508A4-RELATED"/>
    <property type="match status" value="1"/>
</dbReference>
<dbReference type="InterPro" id="IPR008069">
    <property type="entry name" value="Cyt_P450_E_grp-I_CYP2D-like"/>
</dbReference>
<dbReference type="CDD" id="cd00063">
    <property type="entry name" value="FN3"/>
    <property type="match status" value="2"/>
</dbReference>
<dbReference type="GO" id="GO:0006082">
    <property type="term" value="P:organic acid metabolic process"/>
    <property type="evidence" value="ECO:0007669"/>
    <property type="project" value="TreeGrafter"/>
</dbReference>
<dbReference type="Gene3D" id="2.60.40.10">
    <property type="entry name" value="Immunoglobulins"/>
    <property type="match status" value="5"/>
</dbReference>
<dbReference type="PRINTS" id="PR01686">
    <property type="entry name" value="EP450ICYP2D"/>
</dbReference>
<evidence type="ECO:0000256" key="7">
    <source>
        <dbReference type="ARBA" id="ARBA00023033"/>
    </source>
</evidence>
<dbReference type="GO" id="GO:0016020">
    <property type="term" value="C:membrane"/>
    <property type="evidence" value="ECO:0007669"/>
    <property type="project" value="UniProtKB-SubCell"/>
</dbReference>